<dbReference type="Proteomes" id="UP001165135">
    <property type="component" value="Unassembled WGS sequence"/>
</dbReference>
<sequence>MDFARRVHAVHRRGPHRPGDVQDAVHLHAPGVTPGQGPARPGRDAPIRLLARHEGQAPERRHLPGDVVPDLQPPGPEGAAEHPHTYGKPKKTDCDEYPFASTYQGAARAHGNFSVMIVPDGDNRSSGSRLGNWYATDRVLDGDPFYINVVGTPPATLPSAPIFHLP</sequence>
<feature type="region of interest" description="Disordered" evidence="1">
    <location>
        <begin position="1"/>
        <end position="44"/>
    </location>
</feature>
<proteinExistence type="predicted"/>
<name>A0A9W6RKU6_9ACTN</name>
<evidence type="ECO:0000259" key="2">
    <source>
        <dbReference type="Pfam" id="PF14040"/>
    </source>
</evidence>
<dbReference type="RefSeq" id="WP_285626754.1">
    <property type="nucleotide sequence ID" value="NZ_BSTJ01000007.1"/>
</dbReference>
<gene>
    <name evidence="3" type="ORF">Airi01_056210</name>
</gene>
<feature type="compositionally biased region" description="Basic and acidic residues" evidence="1">
    <location>
        <begin position="79"/>
        <end position="93"/>
    </location>
</feature>
<dbReference type="Pfam" id="PF14040">
    <property type="entry name" value="DNase_NucA_NucB"/>
    <property type="match status" value="1"/>
</dbReference>
<feature type="compositionally biased region" description="Basic residues" evidence="1">
    <location>
        <begin position="1"/>
        <end position="16"/>
    </location>
</feature>
<dbReference type="AlphaFoldDB" id="A0A9W6RKU6"/>
<feature type="compositionally biased region" description="Basic and acidic residues" evidence="1">
    <location>
        <begin position="17"/>
        <end position="26"/>
    </location>
</feature>
<dbReference type="InterPro" id="IPR029476">
    <property type="entry name" value="DNase_NucA_NucB"/>
</dbReference>
<comment type="caution">
    <text evidence="3">The sequence shown here is derived from an EMBL/GenBank/DDBJ whole genome shotgun (WGS) entry which is preliminary data.</text>
</comment>
<reference evidence="3" key="1">
    <citation type="submission" date="2023-03" db="EMBL/GenBank/DDBJ databases">
        <title>Actinoallomurus iriomotensis NBRC 103681.</title>
        <authorList>
            <person name="Ichikawa N."/>
            <person name="Sato H."/>
            <person name="Tonouchi N."/>
        </authorList>
    </citation>
    <scope>NUCLEOTIDE SEQUENCE</scope>
    <source>
        <strain evidence="3">NBRC 103681</strain>
    </source>
</reference>
<dbReference type="EMBL" id="BSTJ01000007">
    <property type="protein sequence ID" value="GLY77354.1"/>
    <property type="molecule type" value="Genomic_DNA"/>
</dbReference>
<evidence type="ECO:0000256" key="1">
    <source>
        <dbReference type="SAM" id="MobiDB-lite"/>
    </source>
</evidence>
<organism evidence="3 4">
    <name type="scientific">Actinoallomurus iriomotensis</name>
    <dbReference type="NCBI Taxonomy" id="478107"/>
    <lineage>
        <taxon>Bacteria</taxon>
        <taxon>Bacillati</taxon>
        <taxon>Actinomycetota</taxon>
        <taxon>Actinomycetes</taxon>
        <taxon>Streptosporangiales</taxon>
        <taxon>Thermomonosporaceae</taxon>
        <taxon>Actinoallomurus</taxon>
    </lineage>
</organism>
<evidence type="ECO:0000313" key="3">
    <source>
        <dbReference type="EMBL" id="GLY77354.1"/>
    </source>
</evidence>
<feature type="region of interest" description="Disordered" evidence="1">
    <location>
        <begin position="56"/>
        <end position="93"/>
    </location>
</feature>
<accession>A0A9W6RKU6</accession>
<feature type="domain" description="Deoxyribonuclease NucA/NucB" evidence="2">
    <location>
        <begin position="86"/>
        <end position="147"/>
    </location>
</feature>
<protein>
    <recommendedName>
        <fullName evidence="2">Deoxyribonuclease NucA/NucB domain-containing protein</fullName>
    </recommendedName>
</protein>
<evidence type="ECO:0000313" key="4">
    <source>
        <dbReference type="Proteomes" id="UP001165135"/>
    </source>
</evidence>